<evidence type="ECO:0000313" key="4">
    <source>
        <dbReference type="EMBL" id="GBC97689.1"/>
    </source>
</evidence>
<dbReference type="InterPro" id="IPR007721">
    <property type="entry name" value="RbsD_FucU"/>
</dbReference>
<reference evidence="5" key="1">
    <citation type="submission" date="2017-09" db="EMBL/GenBank/DDBJ databases">
        <title>Metaegenomics of thermophilic ammonia-oxidizing enrichment culture.</title>
        <authorList>
            <person name="Kato S."/>
            <person name="Suzuki K."/>
        </authorList>
    </citation>
    <scope>NUCLEOTIDE SEQUENCE [LARGE SCALE GENOMIC DNA]</scope>
</reference>
<accession>A0A2H5X929</accession>
<dbReference type="Pfam" id="PF05025">
    <property type="entry name" value="RbsD_FucU"/>
    <property type="match status" value="1"/>
</dbReference>
<dbReference type="Gene3D" id="3.40.1650.10">
    <property type="entry name" value="RbsD-like domain"/>
    <property type="match status" value="1"/>
</dbReference>
<evidence type="ECO:0000256" key="2">
    <source>
        <dbReference type="ARBA" id="ARBA00012862"/>
    </source>
</evidence>
<sequence length="166" mass="19171">MNEWQNTDGELDDLTEELDELLPMLGHRNWLLITDMAFPALSGAGVQTLWAETDILSVLDLVLDLLNEYQHIRPRVWLDAELDFVQDDWAQGISEFRQALAERLRDLPVYRLPHEQLIAQVDEAAQRFQVVIIKTATLLPYTSVFLELDCAYWDSEREALLRATMG</sequence>
<name>A0A2H5X929_9BACT</name>
<evidence type="ECO:0000256" key="1">
    <source>
        <dbReference type="ARBA" id="ARBA00000223"/>
    </source>
</evidence>
<dbReference type="AlphaFoldDB" id="A0A2H5X929"/>
<proteinExistence type="predicted"/>
<comment type="caution">
    <text evidence="4">The sequence shown here is derived from an EMBL/GenBank/DDBJ whole genome shotgun (WGS) entry which is preliminary data.</text>
</comment>
<dbReference type="GO" id="GO:0062193">
    <property type="term" value="F:D-ribose pyranase activity"/>
    <property type="evidence" value="ECO:0007669"/>
    <property type="project" value="UniProtKB-EC"/>
</dbReference>
<dbReference type="InterPro" id="IPR023750">
    <property type="entry name" value="RbsD-like_sf"/>
</dbReference>
<organism evidence="4 5">
    <name type="scientific">Candidatus Fervidibacter japonicus</name>
    <dbReference type="NCBI Taxonomy" id="2035412"/>
    <lineage>
        <taxon>Bacteria</taxon>
        <taxon>Candidatus Fervidibacterota</taxon>
        <taxon>Candidatus Fervidibacter</taxon>
    </lineage>
</organism>
<dbReference type="SUPFAM" id="SSF102546">
    <property type="entry name" value="RbsD-like"/>
    <property type="match status" value="1"/>
</dbReference>
<evidence type="ECO:0000313" key="5">
    <source>
        <dbReference type="Proteomes" id="UP000236173"/>
    </source>
</evidence>
<keyword evidence="3" id="KW-0413">Isomerase</keyword>
<dbReference type="GO" id="GO:0048029">
    <property type="term" value="F:monosaccharide binding"/>
    <property type="evidence" value="ECO:0007669"/>
    <property type="project" value="InterPro"/>
</dbReference>
<dbReference type="EC" id="5.4.99.62" evidence="2"/>
<dbReference type="EMBL" id="BEHT01000002">
    <property type="protein sequence ID" value="GBC97689.1"/>
    <property type="molecule type" value="Genomic_DNA"/>
</dbReference>
<dbReference type="Proteomes" id="UP000236173">
    <property type="component" value="Unassembled WGS sequence"/>
</dbReference>
<gene>
    <name evidence="4" type="ORF">HRbin17_00178</name>
</gene>
<protein>
    <recommendedName>
        <fullName evidence="2">D-ribose pyranase</fullName>
        <ecNumber evidence="2">5.4.99.62</ecNumber>
    </recommendedName>
</protein>
<dbReference type="GO" id="GO:0005996">
    <property type="term" value="P:monosaccharide metabolic process"/>
    <property type="evidence" value="ECO:0007669"/>
    <property type="project" value="InterPro"/>
</dbReference>
<comment type="catalytic activity">
    <reaction evidence="1">
        <text>beta-D-ribopyranose = beta-D-ribofuranose</text>
        <dbReference type="Rhea" id="RHEA:25432"/>
        <dbReference type="ChEBI" id="CHEBI:27476"/>
        <dbReference type="ChEBI" id="CHEBI:47002"/>
        <dbReference type="EC" id="5.4.99.62"/>
    </reaction>
</comment>
<evidence type="ECO:0000256" key="3">
    <source>
        <dbReference type="ARBA" id="ARBA00023235"/>
    </source>
</evidence>